<name>A0A8S9V079_PHYIN</name>
<dbReference type="EMBL" id="JAACNO010000730">
    <property type="protein sequence ID" value="KAF4145437.1"/>
    <property type="molecule type" value="Genomic_DNA"/>
</dbReference>
<feature type="compositionally biased region" description="Polar residues" evidence="1">
    <location>
        <begin position="84"/>
        <end position="93"/>
    </location>
</feature>
<dbReference type="Proteomes" id="UP000704712">
    <property type="component" value="Unassembled WGS sequence"/>
</dbReference>
<sequence length="218" mass="23348">MSSECNGLPLLTLDRKPAAAWKPSVTTSASRMVRLQRSELPHETLRAGDFIQYYSRALEREAAETHAPANSAGRAPEAAPDVCVSSTTESSFQPPAKGAGERTDASEGPASEEEVSRQLPMEIPLELAVPNSDSGSVELVMNATSTPSTTTVSEERSVNTLPVPSHSCASAKSEDSSPDNAQPSESTEEMLDPKQYLAAILTRLEGNKIRHQAKKRSN</sequence>
<feature type="region of interest" description="Disordered" evidence="1">
    <location>
        <begin position="61"/>
        <end position="193"/>
    </location>
</feature>
<dbReference type="AlphaFoldDB" id="A0A8S9V079"/>
<protein>
    <submittedName>
        <fullName evidence="2">Uncharacterized protein</fullName>
    </submittedName>
</protein>
<evidence type="ECO:0000256" key="1">
    <source>
        <dbReference type="SAM" id="MobiDB-lite"/>
    </source>
</evidence>
<reference evidence="2" key="1">
    <citation type="submission" date="2020-03" db="EMBL/GenBank/DDBJ databases">
        <title>Hybrid Assembly of Korean Phytophthora infestans isolates.</title>
        <authorList>
            <person name="Prokchorchik M."/>
            <person name="Lee Y."/>
            <person name="Seo J."/>
            <person name="Cho J.-H."/>
            <person name="Park Y.-E."/>
            <person name="Jang D.-C."/>
            <person name="Im J.-S."/>
            <person name="Choi J.-G."/>
            <person name="Park H.-J."/>
            <person name="Lee G.-B."/>
            <person name="Lee Y.-G."/>
            <person name="Hong S.-Y."/>
            <person name="Cho K."/>
            <person name="Sohn K.H."/>
        </authorList>
    </citation>
    <scope>NUCLEOTIDE SEQUENCE</scope>
    <source>
        <strain evidence="2">KR_2_A2</strain>
    </source>
</reference>
<proteinExistence type="predicted"/>
<comment type="caution">
    <text evidence="2">The sequence shown here is derived from an EMBL/GenBank/DDBJ whole genome shotgun (WGS) entry which is preliminary data.</text>
</comment>
<gene>
    <name evidence="2" type="ORF">GN958_ATG05357</name>
</gene>
<evidence type="ECO:0000313" key="3">
    <source>
        <dbReference type="Proteomes" id="UP000704712"/>
    </source>
</evidence>
<organism evidence="2 3">
    <name type="scientific">Phytophthora infestans</name>
    <name type="common">Potato late blight agent</name>
    <name type="synonym">Botrytis infestans</name>
    <dbReference type="NCBI Taxonomy" id="4787"/>
    <lineage>
        <taxon>Eukaryota</taxon>
        <taxon>Sar</taxon>
        <taxon>Stramenopiles</taxon>
        <taxon>Oomycota</taxon>
        <taxon>Peronosporomycetes</taxon>
        <taxon>Peronosporales</taxon>
        <taxon>Peronosporaceae</taxon>
        <taxon>Phytophthora</taxon>
    </lineage>
</organism>
<evidence type="ECO:0000313" key="2">
    <source>
        <dbReference type="EMBL" id="KAF4145437.1"/>
    </source>
</evidence>
<accession>A0A8S9V079</accession>